<sequence length="464" mass="51925">MRGVKRGISELAYDGLFHESREFGDSMRAEQMVRECWPPQQRDEQTRLAKHIMPIRHNRTHWSRREEDTPQLQQRGRHASGHLSSAVVPPCPIQKQFAQGRARKGERGRVRRLLPSMRGSTWEREEENRGKKAKAAARSESDAAWRTRSGSFSSQKVLLDVSVAVVVTPEKAGRTLRGLASCNGCRGRRADVGEAGRGGVEDAAGAPDETNAKGTREAMIYGGRIERKPHTISKLQRGWEMNGTGAVLKTRKREEALALGRGGQYDACIPGKCNPVVCVIEDSIFVRHGQSEHCDLRLLEADLLELRLEGLFVGHFKLTALQSTSPMFKHEPPLRRCFYRDAVDNYHCAALKQSLDLLHSSFIQVIISIIAEIGDTTALSQHLLRRPDAKIPLHVLHFQRRPGPRKAEALAKSPESTTPNSPQRKTGSYLPACYRRPFTVPQRSDTDSDAAILSLEQHNLPSIR</sequence>
<protein>
    <submittedName>
        <fullName evidence="2">Uncharacterized protein</fullName>
    </submittedName>
</protein>
<comment type="caution">
    <text evidence="2">The sequence shown here is derived from an EMBL/GenBank/DDBJ whole genome shotgun (WGS) entry which is preliminary data.</text>
</comment>
<keyword evidence="3" id="KW-1185">Reference proteome</keyword>
<organism evidence="2 3">
    <name type="scientific">Favolaschia claudopus</name>
    <dbReference type="NCBI Taxonomy" id="2862362"/>
    <lineage>
        <taxon>Eukaryota</taxon>
        <taxon>Fungi</taxon>
        <taxon>Dikarya</taxon>
        <taxon>Basidiomycota</taxon>
        <taxon>Agaricomycotina</taxon>
        <taxon>Agaricomycetes</taxon>
        <taxon>Agaricomycetidae</taxon>
        <taxon>Agaricales</taxon>
        <taxon>Marasmiineae</taxon>
        <taxon>Mycenaceae</taxon>
        <taxon>Favolaschia</taxon>
    </lineage>
</organism>
<dbReference type="AlphaFoldDB" id="A0AAV9Z135"/>
<reference evidence="2 3" key="1">
    <citation type="journal article" date="2024" name="J Genomics">
        <title>Draft genome sequencing and assembly of Favolaschia claudopus CIRM-BRFM 2984 isolated from oak limbs.</title>
        <authorList>
            <person name="Navarro D."/>
            <person name="Drula E."/>
            <person name="Chaduli D."/>
            <person name="Cazenave R."/>
            <person name="Ahrendt S."/>
            <person name="Wang J."/>
            <person name="Lipzen A."/>
            <person name="Daum C."/>
            <person name="Barry K."/>
            <person name="Grigoriev I.V."/>
            <person name="Favel A."/>
            <person name="Rosso M.N."/>
            <person name="Martin F."/>
        </authorList>
    </citation>
    <scope>NUCLEOTIDE SEQUENCE [LARGE SCALE GENOMIC DNA]</scope>
    <source>
        <strain evidence="2 3">CIRM-BRFM 2984</strain>
    </source>
</reference>
<feature type="compositionally biased region" description="Basic and acidic residues" evidence="1">
    <location>
        <begin position="121"/>
        <end position="130"/>
    </location>
</feature>
<dbReference type="Proteomes" id="UP001362999">
    <property type="component" value="Unassembled WGS sequence"/>
</dbReference>
<feature type="compositionally biased region" description="Polar residues" evidence="1">
    <location>
        <begin position="414"/>
        <end position="426"/>
    </location>
</feature>
<feature type="region of interest" description="Disordered" evidence="1">
    <location>
        <begin position="118"/>
        <end position="142"/>
    </location>
</feature>
<feature type="region of interest" description="Disordered" evidence="1">
    <location>
        <begin position="402"/>
        <end position="432"/>
    </location>
</feature>
<gene>
    <name evidence="2" type="ORF">R3P38DRAFT_2815544</name>
</gene>
<evidence type="ECO:0000256" key="1">
    <source>
        <dbReference type="SAM" id="MobiDB-lite"/>
    </source>
</evidence>
<evidence type="ECO:0000313" key="2">
    <source>
        <dbReference type="EMBL" id="KAK6967010.1"/>
    </source>
</evidence>
<accession>A0AAV9Z135</accession>
<proteinExistence type="predicted"/>
<dbReference type="EMBL" id="JAWWNJ010000247">
    <property type="protein sequence ID" value="KAK6967010.1"/>
    <property type="molecule type" value="Genomic_DNA"/>
</dbReference>
<evidence type="ECO:0000313" key="3">
    <source>
        <dbReference type="Proteomes" id="UP001362999"/>
    </source>
</evidence>
<name>A0AAV9Z135_9AGAR</name>